<feature type="region of interest" description="Disordered" evidence="2">
    <location>
        <begin position="108"/>
        <end position="142"/>
    </location>
</feature>
<feature type="compositionally biased region" description="Gly residues" evidence="2">
    <location>
        <begin position="848"/>
        <end position="865"/>
    </location>
</feature>
<name>A0ABQ6MGX4_9STRA</name>
<evidence type="ECO:0000256" key="2">
    <source>
        <dbReference type="SAM" id="MobiDB-lite"/>
    </source>
</evidence>
<feature type="region of interest" description="Disordered" evidence="2">
    <location>
        <begin position="475"/>
        <end position="501"/>
    </location>
</feature>
<sequence>FPRLEFTLPGHAPSLSEIQSALDSADMGLYPLSRWSPFLCGQDVAEVIFDAVKDTNEQVKGCLKKAAKDPFSEEAEYSFFRVVLVEEGAREEAKEKIRRNVLNVDDSDFDSDYELEDDDDDEFEPDDDLDEKDGEERDGGGDAAWLVTDARKTVDYIAKHYPFRYLASLFEVKLVVKTHAASQPKAVQPVQFQRRYVNMCKHELTVVERDSSVSSTMPKPFNVYLGYNPLTANMCQSKLMVFSRGRLMTTNNDFRKLLGLKNNETDYQQGLTLIVDDVNCQLTLDPTKEGFRESHSLWMSLNPIVHAYQGRAKKTLGITKQRFNLEFKAATGDLAPKLAKFRKEASRKLSDLDFDILPRCSLTWPSKAGRNSTWATQGSFVERNVVKGPDTLRFPTVTKPAATPYNTQPSRGYGWETEYIPPGGPPPVKLGNPAPPADEPLDHALFGMQAPRARKKAKKFADEDWDEDYVDEGMGISSAAGPPEGTLPAAAPQRAPPLAPSKDALDIKDVKVIRNELLELYPESAFKKSGEPSFTPEFFKVYDLWIRDVKLAWTMPQFINLMTRLDNGIAHQFKCRRWTKDIANIDNCVCSRCVATGEDWQKRVSDRKEAAQHKTSKAKQKYFLELIAEFDHFATDGYPTLSDKPEEEGLIAEKRSLDTMHEELKSAEKKLSDALQTEANLKRMLEQSEARAGRAAARSGAGAGDPALELRVRQLERELEEARAGEQKAKAMLGELAMQGMVGLGGSGGLGVGLGGGFPPVLPPPAPAPAKPWDPSQHKRNPANPPPPVPARDPSARRAQPPAKFLDPPAEALAAGKRPGAPPRAGVRAVSGGGAVRDASGVHSMGPAAGGGGGGYEAGGGGGYEAGPAKGAGPAAGEKRKLGQFGALPSSDVETL</sequence>
<keyword evidence="4" id="KW-1185">Reference proteome</keyword>
<feature type="non-terminal residue" evidence="3">
    <location>
        <position position="1"/>
    </location>
</feature>
<comment type="caution">
    <text evidence="3">The sequence shown here is derived from an EMBL/GenBank/DDBJ whole genome shotgun (WGS) entry which is preliminary data.</text>
</comment>
<proteinExistence type="predicted"/>
<reference evidence="3 4" key="1">
    <citation type="journal article" date="2023" name="Commun. Biol.">
        <title>Genome analysis of Parmales, the sister group of diatoms, reveals the evolutionary specialization of diatoms from phago-mixotrophs to photoautotrophs.</title>
        <authorList>
            <person name="Ban H."/>
            <person name="Sato S."/>
            <person name="Yoshikawa S."/>
            <person name="Yamada K."/>
            <person name="Nakamura Y."/>
            <person name="Ichinomiya M."/>
            <person name="Sato N."/>
            <person name="Blanc-Mathieu R."/>
            <person name="Endo H."/>
            <person name="Kuwata A."/>
            <person name="Ogata H."/>
        </authorList>
    </citation>
    <scope>NUCLEOTIDE SEQUENCE [LARGE SCALE GENOMIC DNA]</scope>
</reference>
<dbReference type="Proteomes" id="UP001165060">
    <property type="component" value="Unassembled WGS sequence"/>
</dbReference>
<organism evidence="3 4">
    <name type="scientific">Tetraparma gracilis</name>
    <dbReference type="NCBI Taxonomy" id="2962635"/>
    <lineage>
        <taxon>Eukaryota</taxon>
        <taxon>Sar</taxon>
        <taxon>Stramenopiles</taxon>
        <taxon>Ochrophyta</taxon>
        <taxon>Bolidophyceae</taxon>
        <taxon>Parmales</taxon>
        <taxon>Triparmaceae</taxon>
        <taxon>Tetraparma</taxon>
    </lineage>
</organism>
<feature type="compositionally biased region" description="Low complexity" evidence="2">
    <location>
        <begin position="812"/>
        <end position="842"/>
    </location>
</feature>
<feature type="compositionally biased region" description="Acidic residues" evidence="2">
    <location>
        <begin position="108"/>
        <end position="133"/>
    </location>
</feature>
<evidence type="ECO:0000313" key="4">
    <source>
        <dbReference type="Proteomes" id="UP001165060"/>
    </source>
</evidence>
<accession>A0ABQ6MGX4</accession>
<protein>
    <submittedName>
        <fullName evidence="3">Uncharacterized protein</fullName>
    </submittedName>
</protein>
<evidence type="ECO:0000256" key="1">
    <source>
        <dbReference type="SAM" id="Coils"/>
    </source>
</evidence>
<feature type="compositionally biased region" description="Low complexity" evidence="2">
    <location>
        <begin position="866"/>
        <end position="876"/>
    </location>
</feature>
<dbReference type="EMBL" id="BRYB01000244">
    <property type="protein sequence ID" value="GMI26075.1"/>
    <property type="molecule type" value="Genomic_DNA"/>
</dbReference>
<feature type="compositionally biased region" description="Pro residues" evidence="2">
    <location>
        <begin position="761"/>
        <end position="772"/>
    </location>
</feature>
<feature type="coiled-coil region" evidence="1">
    <location>
        <begin position="650"/>
        <end position="732"/>
    </location>
</feature>
<feature type="region of interest" description="Disordered" evidence="2">
    <location>
        <begin position="761"/>
        <end position="896"/>
    </location>
</feature>
<keyword evidence="1" id="KW-0175">Coiled coil</keyword>
<evidence type="ECO:0000313" key="3">
    <source>
        <dbReference type="EMBL" id="GMI26075.1"/>
    </source>
</evidence>
<gene>
    <name evidence="3" type="ORF">TeGR_g3550</name>
</gene>